<keyword evidence="2" id="KW-0812">Transmembrane</keyword>
<evidence type="ECO:0000313" key="5">
    <source>
        <dbReference type="EMBL" id="CAA21411.2"/>
    </source>
</evidence>
<protein>
    <submittedName>
        <fullName evidence="5">EG:23E12.3 protein</fullName>
    </submittedName>
</protein>
<dbReference type="ExpressionAtlas" id="Q9XZS7">
    <property type="expression patterns" value="baseline and differential"/>
</dbReference>
<dbReference type="EMBL" id="AL031884">
    <property type="protein sequence ID" value="CAA21411.2"/>
    <property type="molecule type" value="Genomic_DNA"/>
</dbReference>
<reference evidence="5" key="2">
    <citation type="submission" date="1999-04" db="EMBL/GenBank/DDBJ databases">
        <authorList>
            <person name="Benos P."/>
        </authorList>
    </citation>
    <scope>NUCLEOTIDE SEQUENCE</scope>
</reference>
<dbReference type="PANTHER" id="PTHR11161:SF69">
    <property type="entry name" value="NOSE RESISTANT TO FLUOXETINE PROTEIN 6-LIKE PROTEIN"/>
    <property type="match status" value="1"/>
</dbReference>
<feature type="transmembrane region" description="Helical" evidence="2">
    <location>
        <begin position="609"/>
        <end position="627"/>
    </location>
</feature>
<dbReference type="PANTHER" id="PTHR11161">
    <property type="entry name" value="O-ACYLTRANSFERASE"/>
    <property type="match status" value="1"/>
</dbReference>
<evidence type="ECO:0000313" key="6">
    <source>
        <dbReference type="FlyBase" id="FBgn0025835"/>
    </source>
</evidence>
<dbReference type="InterPro" id="IPR052728">
    <property type="entry name" value="O2_lipid_transport_reg"/>
</dbReference>
<dbReference type="AlphaFoldDB" id="Q9XZS7"/>
<feature type="transmembrane region" description="Helical" evidence="2">
    <location>
        <begin position="707"/>
        <end position="725"/>
    </location>
</feature>
<feature type="transmembrane region" description="Helical" evidence="2">
    <location>
        <begin position="664"/>
        <end position="687"/>
    </location>
</feature>
<name>Q9XZS7_DROME</name>
<accession>Q9XZS7</accession>
<organism evidence="5">
    <name type="scientific">Drosophila melanogaster</name>
    <name type="common">Fruit fly</name>
    <dbReference type="NCBI Taxonomy" id="7227"/>
    <lineage>
        <taxon>Eukaryota</taxon>
        <taxon>Metazoa</taxon>
        <taxon>Ecdysozoa</taxon>
        <taxon>Arthropoda</taxon>
        <taxon>Hexapoda</taxon>
        <taxon>Insecta</taxon>
        <taxon>Pterygota</taxon>
        <taxon>Neoptera</taxon>
        <taxon>Endopterygota</taxon>
        <taxon>Diptera</taxon>
        <taxon>Brachycera</taxon>
        <taxon>Muscomorpha</taxon>
        <taxon>Ephydroidea</taxon>
        <taxon>Drosophilidae</taxon>
        <taxon>Drosophila</taxon>
        <taxon>Sophophora</taxon>
    </lineage>
</organism>
<feature type="chain" id="PRO_5004336866" evidence="3">
    <location>
        <begin position="22"/>
        <end position="844"/>
    </location>
</feature>
<feature type="domain" description="Nose resistant-to-fluoxetine protein N-terminal" evidence="4">
    <location>
        <begin position="276"/>
        <end position="399"/>
    </location>
</feature>
<keyword evidence="2" id="KW-0472">Membrane</keyword>
<sequence>MSNLSIAVLAVLMLNFNCVSKCSNETKKLEPAPLAGHRLVSRDGNTTILHEVQKTETELPLFLNTHEILPLKPLKKKPYLPLEKIMPTIEYVKPPQPLKEFELHPVTFDFNLGDLEDLEHEVIKKGDLNNQNQHVLTLDTSYNPSNPDENDTVDIHIAEFSTEPNTATLSGTSSSFSAITSSTSNTHILKILGSKPPMAPKLSRDLLKQTGDDDMQIKTLGSTINSIHRYLGTTANGTGNGTAVESLYGQANYFQLVANLYDHFYWQISEIRTNVHTGCGLEMQAYLTALHSSYEWAQKAYDSSGRYRGQLLFGNDKWLGQLSFCYELNRQSLTEERQHFDLQFYVADVALHLPSLNRSMLLSLGECLPKSCSDIDVKSILSLDPYARMLTVLGAHNTSMQQPPLQILHVRTVPGIYSHWRQLKFQLKIDERRLVVAPIAAISGKCDGTSTKNDVFYGKSFELFQMRPLGCTSSSTDDPEVDVNGNRQRCGDSSDMENGVQREFADPNTSTSVGEKSEMGDYQMETGSCAGGTGTYEAKQSVALHQQILLCFALQTNAKAILNINKTKEIHTACLHGLRVFSVLWTMMVHTYLQMFAIGENKVIGNATFSVDSFFFISGLLVTMLYLKQNRKYPTETCLFIKSCFSESLMMLLYRYLRLTPVYLFVVIFNDFAVSSWSISGIISLTYQYTHKVSLPFESFDFLYDKPWQRVGSYIMGMCTGYVLYKPFRTSDRGLWGLGRTFRHHQQRLLRGRSPHSLRMWASVDRLILLLGACANRKCNTVVSRYVATFTTHILCLSDPSHHNVHLLFAHERHCSPKQSSHPDLVFRQRRRVVRMRLCHIRLF</sequence>
<dbReference type="SMART" id="SM00703">
    <property type="entry name" value="NRF"/>
    <property type="match status" value="1"/>
</dbReference>
<feature type="region of interest" description="Disordered" evidence="1">
    <location>
        <begin position="486"/>
        <end position="518"/>
    </location>
</feature>
<keyword evidence="2" id="KW-1133">Transmembrane helix</keyword>
<gene>
    <name evidence="5" type="primary">EG:23E12.3</name>
    <name evidence="6" type="ORF">CG17707</name>
</gene>
<feature type="signal peptide" evidence="3">
    <location>
        <begin position="1"/>
        <end position="21"/>
    </location>
</feature>
<dbReference type="OrthoDB" id="207378at2759"/>
<dbReference type="IntAct" id="Q9XZS7">
    <property type="interactions" value="1"/>
</dbReference>
<reference evidence="5" key="1">
    <citation type="submission" date="1998-10" db="EMBL/GenBank/DDBJ databases">
        <title>Sequencing the distal X chromosome of Drosophila melanogaster.</title>
        <authorList>
            <person name="Madueno E."/>
            <person name="de Pablos B."/>
            <person name="Modolell J."/>
        </authorList>
    </citation>
    <scope>NUCLEOTIDE SEQUENCE</scope>
</reference>
<dbReference type="VEuPathDB" id="VectorBase:FBgn0025835"/>
<evidence type="ECO:0000256" key="3">
    <source>
        <dbReference type="SAM" id="SignalP"/>
    </source>
</evidence>
<keyword evidence="3" id="KW-0732">Signal</keyword>
<dbReference type="AGR" id="FB:FBgn0025835"/>
<proteinExistence type="predicted"/>
<dbReference type="Pfam" id="PF20146">
    <property type="entry name" value="NRF"/>
    <property type="match status" value="1"/>
</dbReference>
<evidence type="ECO:0000256" key="2">
    <source>
        <dbReference type="SAM" id="Phobius"/>
    </source>
</evidence>
<dbReference type="DIP" id="DIP-22729N"/>
<dbReference type="InterPro" id="IPR006621">
    <property type="entry name" value="Nose-resist-to-fluoxetine_N"/>
</dbReference>
<evidence type="ECO:0000259" key="4">
    <source>
        <dbReference type="SMART" id="SM00703"/>
    </source>
</evidence>
<dbReference type="FlyBase" id="FBgn0025835">
    <property type="gene designation" value="CG17707"/>
</dbReference>
<evidence type="ECO:0000256" key="1">
    <source>
        <dbReference type="SAM" id="MobiDB-lite"/>
    </source>
</evidence>